<dbReference type="EMBL" id="CP074694">
    <property type="protein sequence ID" value="QVL34014.1"/>
    <property type="molecule type" value="Genomic_DNA"/>
</dbReference>
<dbReference type="KEGG" id="tsph:KIH39_08900"/>
<protein>
    <recommendedName>
        <fullName evidence="6">Secreted protein</fullName>
    </recommendedName>
</protein>
<evidence type="ECO:0000313" key="5">
    <source>
        <dbReference type="Proteomes" id="UP000676194"/>
    </source>
</evidence>
<organism evidence="4 5">
    <name type="scientific">Telmatocola sphagniphila</name>
    <dbReference type="NCBI Taxonomy" id="1123043"/>
    <lineage>
        <taxon>Bacteria</taxon>
        <taxon>Pseudomonadati</taxon>
        <taxon>Planctomycetota</taxon>
        <taxon>Planctomycetia</taxon>
        <taxon>Gemmatales</taxon>
        <taxon>Gemmataceae</taxon>
    </lineage>
</organism>
<reference evidence="4" key="1">
    <citation type="submission" date="2021-05" db="EMBL/GenBank/DDBJ databases">
        <title>Complete genome sequence of the cellulolytic planctomycete Telmatocola sphagniphila SP2T and characterization of the first cellulase from planctomycetes.</title>
        <authorList>
            <person name="Rakitin A.L."/>
            <person name="Beletsky A.V."/>
            <person name="Naumoff D.G."/>
            <person name="Kulichevskaya I.S."/>
            <person name="Mardanov A.V."/>
            <person name="Ravin N.V."/>
            <person name="Dedysh S.N."/>
        </authorList>
    </citation>
    <scope>NUCLEOTIDE SEQUENCE</scope>
    <source>
        <strain evidence="4">SP2T</strain>
    </source>
</reference>
<keyword evidence="2" id="KW-0732">Signal</keyword>
<name>A0A8E6BA02_9BACT</name>
<dbReference type="AlphaFoldDB" id="A0A8E6BA02"/>
<keyword evidence="5" id="KW-1185">Reference proteome</keyword>
<evidence type="ECO:0000313" key="3">
    <source>
        <dbReference type="EMBL" id="QVL34006.1"/>
    </source>
</evidence>
<accession>A0A8E6BA02</accession>
<evidence type="ECO:0000256" key="1">
    <source>
        <dbReference type="SAM" id="MobiDB-lite"/>
    </source>
</evidence>
<sequence length="157" mass="18096">MGTRARILSLVLVISSMFGVFSAATAGDAHASRQYYGNWKQHSSKSYYYRTYYYKPSPTYSGYKHHYVIYHPSKPKYYYYYNSYNKTYWGRCPVKTEGKGEYSLLAEADRKGSLEEIPEKAFPPMGKLPQLPEATDDTTLDLPPDDLPTTEKIPEKN</sequence>
<feature type="chain" id="PRO_5036263578" description="Secreted protein" evidence="2">
    <location>
        <begin position="24"/>
        <end position="157"/>
    </location>
</feature>
<dbReference type="KEGG" id="tsph:KIH39_08940"/>
<evidence type="ECO:0008006" key="6">
    <source>
        <dbReference type="Google" id="ProtNLM"/>
    </source>
</evidence>
<dbReference type="Proteomes" id="UP000676194">
    <property type="component" value="Chromosome"/>
</dbReference>
<proteinExistence type="predicted"/>
<feature type="region of interest" description="Disordered" evidence="1">
    <location>
        <begin position="114"/>
        <end position="157"/>
    </location>
</feature>
<evidence type="ECO:0000313" key="4">
    <source>
        <dbReference type="EMBL" id="QVL34014.1"/>
    </source>
</evidence>
<gene>
    <name evidence="3" type="ORF">KIH39_08900</name>
    <name evidence="4" type="ORF">KIH39_08940</name>
</gene>
<evidence type="ECO:0000256" key="2">
    <source>
        <dbReference type="SAM" id="SignalP"/>
    </source>
</evidence>
<dbReference type="RefSeq" id="WP_213498982.1">
    <property type="nucleotide sequence ID" value="NZ_CP074694.1"/>
</dbReference>
<feature type="signal peptide" evidence="2">
    <location>
        <begin position="1"/>
        <end position="23"/>
    </location>
</feature>
<dbReference type="EMBL" id="CP074694">
    <property type="protein sequence ID" value="QVL34006.1"/>
    <property type="molecule type" value="Genomic_DNA"/>
</dbReference>